<dbReference type="EMBL" id="KN847335">
    <property type="protein sequence ID" value="KIW44177.1"/>
    <property type="molecule type" value="Genomic_DNA"/>
</dbReference>
<feature type="transmembrane region" description="Helical" evidence="2">
    <location>
        <begin position="39"/>
        <end position="63"/>
    </location>
</feature>
<dbReference type="OrthoDB" id="2567806at2759"/>
<dbReference type="RefSeq" id="XP_016264393.1">
    <property type="nucleotide sequence ID" value="XM_016406187.1"/>
</dbReference>
<feature type="region of interest" description="Disordered" evidence="1">
    <location>
        <begin position="119"/>
        <end position="161"/>
    </location>
</feature>
<feature type="compositionally biased region" description="Polar residues" evidence="1">
    <location>
        <begin position="146"/>
        <end position="158"/>
    </location>
</feature>
<evidence type="ECO:0000313" key="3">
    <source>
        <dbReference type="EMBL" id="KIW44177.1"/>
    </source>
</evidence>
<keyword evidence="4" id="KW-1185">Reference proteome</keyword>
<dbReference type="Pfam" id="PF17110">
    <property type="entry name" value="TFB6"/>
    <property type="match status" value="1"/>
</dbReference>
<gene>
    <name evidence="3" type="ORF">PV06_05207</name>
</gene>
<evidence type="ECO:0000313" key="4">
    <source>
        <dbReference type="Proteomes" id="UP000053342"/>
    </source>
</evidence>
<dbReference type="VEuPathDB" id="FungiDB:PV06_05207"/>
<dbReference type="GO" id="GO:0005675">
    <property type="term" value="C:transcription factor TFIIH holo complex"/>
    <property type="evidence" value="ECO:0007669"/>
    <property type="project" value="TreeGrafter"/>
</dbReference>
<accession>A0A0D2C319</accession>
<dbReference type="AlphaFoldDB" id="A0A0D2C319"/>
<reference evidence="3 4" key="1">
    <citation type="submission" date="2015-01" db="EMBL/GenBank/DDBJ databases">
        <title>The Genome Sequence of Exophiala oligosperma CBS72588.</title>
        <authorList>
            <consortium name="The Broad Institute Genomics Platform"/>
            <person name="Cuomo C."/>
            <person name="de Hoog S."/>
            <person name="Gorbushina A."/>
            <person name="Stielow B."/>
            <person name="Teixiera M."/>
            <person name="Abouelleil A."/>
            <person name="Chapman S.B."/>
            <person name="Priest M."/>
            <person name="Young S.K."/>
            <person name="Wortman J."/>
            <person name="Nusbaum C."/>
            <person name="Birren B."/>
        </authorList>
    </citation>
    <scope>NUCLEOTIDE SEQUENCE [LARGE SCALE GENOMIC DNA]</scope>
    <source>
        <strain evidence="3 4">CBS 72588</strain>
    </source>
</reference>
<protein>
    <submittedName>
        <fullName evidence="3">Uncharacterized protein</fullName>
    </submittedName>
</protein>
<keyword evidence="2" id="KW-0472">Membrane</keyword>
<dbReference type="Proteomes" id="UP000053342">
    <property type="component" value="Unassembled WGS sequence"/>
</dbReference>
<evidence type="ECO:0000256" key="1">
    <source>
        <dbReference type="SAM" id="MobiDB-lite"/>
    </source>
</evidence>
<dbReference type="PANTHER" id="PTHR37781:SF1">
    <property type="entry name" value="ADR380WP"/>
    <property type="match status" value="1"/>
</dbReference>
<feature type="compositionally biased region" description="Acidic residues" evidence="1">
    <location>
        <begin position="127"/>
        <end position="143"/>
    </location>
</feature>
<evidence type="ECO:0000256" key="2">
    <source>
        <dbReference type="SAM" id="Phobius"/>
    </source>
</evidence>
<dbReference type="STRING" id="215243.A0A0D2C319"/>
<feature type="region of interest" description="Disordered" evidence="1">
    <location>
        <begin position="175"/>
        <end position="201"/>
    </location>
</feature>
<keyword evidence="2" id="KW-1133">Transmembrane helix</keyword>
<name>A0A0D2C319_9EURO</name>
<dbReference type="GeneID" id="27357281"/>
<dbReference type="InterPro" id="IPR031349">
    <property type="entry name" value="Tfb6"/>
</dbReference>
<dbReference type="HOGENOM" id="CLU_062681_1_0_1"/>
<keyword evidence="2" id="KW-0812">Transmembrane</keyword>
<dbReference type="PANTHER" id="PTHR37781">
    <property type="entry name" value="TFIIH COMPLEX SUBUNIT"/>
    <property type="match status" value="1"/>
</dbReference>
<proteinExistence type="predicted"/>
<sequence length="201" mass="21872">MASKDDAPGYTTYEEFVADADPLLDVAWISGTPTLQIPYLLSLAGLVCSYMPAFPFSTSVFYITGKIDRGFTSLLLSSSAGSSDSATTYHVSMTEKVRIKSLVEETRITAVNVASSSGLSTNIGDVSELETEEEEEEEEEEKTDDTNTGQDTQANDMSRSLAISKIYKRTMEILGDSLDSSTLPRGQETKDVPMTDNTQTE</sequence>
<organism evidence="3 4">
    <name type="scientific">Exophiala oligosperma</name>
    <dbReference type="NCBI Taxonomy" id="215243"/>
    <lineage>
        <taxon>Eukaryota</taxon>
        <taxon>Fungi</taxon>
        <taxon>Dikarya</taxon>
        <taxon>Ascomycota</taxon>
        <taxon>Pezizomycotina</taxon>
        <taxon>Eurotiomycetes</taxon>
        <taxon>Chaetothyriomycetidae</taxon>
        <taxon>Chaetothyriales</taxon>
        <taxon>Herpotrichiellaceae</taxon>
        <taxon>Exophiala</taxon>
    </lineage>
</organism>